<dbReference type="PROSITE" id="PS50088">
    <property type="entry name" value="ANK_REPEAT"/>
    <property type="match status" value="1"/>
</dbReference>
<proteinExistence type="predicted"/>
<evidence type="ECO:0000313" key="2">
    <source>
        <dbReference type="EMBL" id="EAY10027.1"/>
    </source>
</evidence>
<feature type="repeat" description="ANK" evidence="1">
    <location>
        <begin position="1"/>
        <end position="33"/>
    </location>
</feature>
<dbReference type="RefSeq" id="XP_001322250.1">
    <property type="nucleotide sequence ID" value="XM_001322215.1"/>
</dbReference>
<dbReference type="KEGG" id="tva:4767958"/>
<dbReference type="SMART" id="SM00248">
    <property type="entry name" value="ANK"/>
    <property type="match status" value="1"/>
</dbReference>
<organism evidence="2 3">
    <name type="scientific">Trichomonas vaginalis (strain ATCC PRA-98 / G3)</name>
    <dbReference type="NCBI Taxonomy" id="412133"/>
    <lineage>
        <taxon>Eukaryota</taxon>
        <taxon>Metamonada</taxon>
        <taxon>Parabasalia</taxon>
        <taxon>Trichomonadida</taxon>
        <taxon>Trichomonadidae</taxon>
        <taxon>Trichomonas</taxon>
    </lineage>
</organism>
<sequence length="48" mass="5355">GKKTVLHVAALNNRKEVAKLLIFNCPNVNEKNKYGKTALHYATSNKSK</sequence>
<evidence type="ECO:0000256" key="1">
    <source>
        <dbReference type="PROSITE-ProRule" id="PRU00023"/>
    </source>
</evidence>
<reference evidence="2" key="1">
    <citation type="submission" date="2006-10" db="EMBL/GenBank/DDBJ databases">
        <authorList>
            <person name="Amadeo P."/>
            <person name="Zhao Q."/>
            <person name="Wortman J."/>
            <person name="Fraser-Liggett C."/>
            <person name="Carlton J."/>
        </authorList>
    </citation>
    <scope>NUCLEOTIDE SEQUENCE</scope>
    <source>
        <strain evidence="2">G3</strain>
    </source>
</reference>
<dbReference type="EMBL" id="DS113345">
    <property type="protein sequence ID" value="EAY10027.1"/>
    <property type="molecule type" value="Genomic_DNA"/>
</dbReference>
<evidence type="ECO:0000313" key="3">
    <source>
        <dbReference type="Proteomes" id="UP000001542"/>
    </source>
</evidence>
<dbReference type="Pfam" id="PF12796">
    <property type="entry name" value="Ank_2"/>
    <property type="match status" value="1"/>
</dbReference>
<dbReference type="SUPFAM" id="SSF48403">
    <property type="entry name" value="Ankyrin repeat"/>
    <property type="match status" value="1"/>
</dbReference>
<dbReference type="InParanoid" id="A2EB82"/>
<protein>
    <submittedName>
        <fullName evidence="2">Uncharacterized protein</fullName>
    </submittedName>
</protein>
<dbReference type="Proteomes" id="UP000001542">
    <property type="component" value="Unassembled WGS sequence"/>
</dbReference>
<gene>
    <name evidence="2" type="ORF">TVAG_329140</name>
</gene>
<dbReference type="Gene3D" id="1.25.40.20">
    <property type="entry name" value="Ankyrin repeat-containing domain"/>
    <property type="match status" value="1"/>
</dbReference>
<dbReference type="VEuPathDB" id="TrichDB:TVAG_329140"/>
<dbReference type="InterPro" id="IPR002110">
    <property type="entry name" value="Ankyrin_rpt"/>
</dbReference>
<name>A2EB82_TRIV3</name>
<dbReference type="OrthoDB" id="70519at2759"/>
<keyword evidence="1" id="KW-0040">ANK repeat</keyword>
<dbReference type="SMR" id="A2EB82"/>
<feature type="non-terminal residue" evidence="2">
    <location>
        <position position="1"/>
    </location>
</feature>
<dbReference type="VEuPathDB" id="TrichDB:TVAGG3_0309930"/>
<reference evidence="2" key="2">
    <citation type="journal article" date="2007" name="Science">
        <title>Draft genome sequence of the sexually transmitted pathogen Trichomonas vaginalis.</title>
        <authorList>
            <person name="Carlton J.M."/>
            <person name="Hirt R.P."/>
            <person name="Silva J.C."/>
            <person name="Delcher A.L."/>
            <person name="Schatz M."/>
            <person name="Zhao Q."/>
            <person name="Wortman J.R."/>
            <person name="Bidwell S.L."/>
            <person name="Alsmark U.C.M."/>
            <person name="Besteiro S."/>
            <person name="Sicheritz-Ponten T."/>
            <person name="Noel C.J."/>
            <person name="Dacks J.B."/>
            <person name="Foster P.G."/>
            <person name="Simillion C."/>
            <person name="Van de Peer Y."/>
            <person name="Miranda-Saavedra D."/>
            <person name="Barton G.J."/>
            <person name="Westrop G.D."/>
            <person name="Mueller S."/>
            <person name="Dessi D."/>
            <person name="Fiori P.L."/>
            <person name="Ren Q."/>
            <person name="Paulsen I."/>
            <person name="Zhang H."/>
            <person name="Bastida-Corcuera F.D."/>
            <person name="Simoes-Barbosa A."/>
            <person name="Brown M.T."/>
            <person name="Hayes R.D."/>
            <person name="Mukherjee M."/>
            <person name="Okumura C.Y."/>
            <person name="Schneider R."/>
            <person name="Smith A.J."/>
            <person name="Vanacova S."/>
            <person name="Villalvazo M."/>
            <person name="Haas B.J."/>
            <person name="Pertea M."/>
            <person name="Feldblyum T.V."/>
            <person name="Utterback T.R."/>
            <person name="Shu C.L."/>
            <person name="Osoegawa K."/>
            <person name="de Jong P.J."/>
            <person name="Hrdy I."/>
            <person name="Horvathova L."/>
            <person name="Zubacova Z."/>
            <person name="Dolezal P."/>
            <person name="Malik S.B."/>
            <person name="Logsdon J.M. Jr."/>
            <person name="Henze K."/>
            <person name="Gupta A."/>
            <person name="Wang C.C."/>
            <person name="Dunne R.L."/>
            <person name="Upcroft J.A."/>
            <person name="Upcroft P."/>
            <person name="White O."/>
            <person name="Salzberg S.L."/>
            <person name="Tang P."/>
            <person name="Chiu C.-H."/>
            <person name="Lee Y.-S."/>
            <person name="Embley T.M."/>
            <person name="Coombs G.H."/>
            <person name="Mottram J.C."/>
            <person name="Tachezy J."/>
            <person name="Fraser-Liggett C.M."/>
            <person name="Johnson P.J."/>
        </authorList>
    </citation>
    <scope>NUCLEOTIDE SEQUENCE [LARGE SCALE GENOMIC DNA]</scope>
    <source>
        <strain evidence="2">G3</strain>
    </source>
</reference>
<accession>A2EB82</accession>
<dbReference type="InterPro" id="IPR036770">
    <property type="entry name" value="Ankyrin_rpt-contain_sf"/>
</dbReference>
<dbReference type="AlphaFoldDB" id="A2EB82"/>
<keyword evidence="3" id="KW-1185">Reference proteome</keyword>